<evidence type="ECO:0000259" key="2">
    <source>
        <dbReference type="PROSITE" id="PS50158"/>
    </source>
</evidence>
<reference evidence="3" key="2">
    <citation type="submission" date="2022-01" db="EMBL/GenBank/DDBJ databases">
        <authorList>
            <person name="Yamashiro T."/>
            <person name="Shiraishi A."/>
            <person name="Satake H."/>
            <person name="Nakayama K."/>
        </authorList>
    </citation>
    <scope>NUCLEOTIDE SEQUENCE</scope>
</reference>
<dbReference type="SUPFAM" id="SSF57756">
    <property type="entry name" value="Retrovirus zinc finger-like domains"/>
    <property type="match status" value="1"/>
</dbReference>
<comment type="caution">
    <text evidence="3">The sequence shown here is derived from an EMBL/GenBank/DDBJ whole genome shotgun (WGS) entry which is preliminary data.</text>
</comment>
<dbReference type="InterPro" id="IPR001878">
    <property type="entry name" value="Znf_CCHC"/>
</dbReference>
<proteinExistence type="predicted"/>
<gene>
    <name evidence="3" type="ORF">Tco_1043317</name>
</gene>
<feature type="domain" description="CCHC-type" evidence="2">
    <location>
        <begin position="44"/>
        <end position="59"/>
    </location>
</feature>
<dbReference type="Pfam" id="PF00098">
    <property type="entry name" value="zf-CCHC"/>
    <property type="match status" value="1"/>
</dbReference>
<keyword evidence="1" id="KW-0863">Zinc-finger</keyword>
<name>A0ABQ5GLP8_9ASTR</name>
<keyword evidence="4" id="KW-1185">Reference proteome</keyword>
<organism evidence="3 4">
    <name type="scientific">Tanacetum coccineum</name>
    <dbReference type="NCBI Taxonomy" id="301880"/>
    <lineage>
        <taxon>Eukaryota</taxon>
        <taxon>Viridiplantae</taxon>
        <taxon>Streptophyta</taxon>
        <taxon>Embryophyta</taxon>
        <taxon>Tracheophyta</taxon>
        <taxon>Spermatophyta</taxon>
        <taxon>Magnoliopsida</taxon>
        <taxon>eudicotyledons</taxon>
        <taxon>Gunneridae</taxon>
        <taxon>Pentapetalae</taxon>
        <taxon>asterids</taxon>
        <taxon>campanulids</taxon>
        <taxon>Asterales</taxon>
        <taxon>Asteraceae</taxon>
        <taxon>Asteroideae</taxon>
        <taxon>Anthemideae</taxon>
        <taxon>Anthemidinae</taxon>
        <taxon>Tanacetum</taxon>
    </lineage>
</organism>
<reference evidence="3" key="1">
    <citation type="journal article" date="2022" name="Int. J. Mol. Sci.">
        <title>Draft Genome of Tanacetum Coccineum: Genomic Comparison of Closely Related Tanacetum-Family Plants.</title>
        <authorList>
            <person name="Yamashiro T."/>
            <person name="Shiraishi A."/>
            <person name="Nakayama K."/>
            <person name="Satake H."/>
        </authorList>
    </citation>
    <scope>NUCLEOTIDE SEQUENCE</scope>
</reference>
<keyword evidence="1" id="KW-0862">Zinc</keyword>
<evidence type="ECO:0000256" key="1">
    <source>
        <dbReference type="PROSITE-ProRule" id="PRU00047"/>
    </source>
</evidence>
<dbReference type="Proteomes" id="UP001151760">
    <property type="component" value="Unassembled WGS sequence"/>
</dbReference>
<dbReference type="PROSITE" id="PS50158">
    <property type="entry name" value="ZF_CCHC"/>
    <property type="match status" value="1"/>
</dbReference>
<protein>
    <recommendedName>
        <fullName evidence="2">CCHC-type domain-containing protein</fullName>
    </recommendedName>
</protein>
<evidence type="ECO:0000313" key="4">
    <source>
        <dbReference type="Proteomes" id="UP001151760"/>
    </source>
</evidence>
<dbReference type="InterPro" id="IPR036875">
    <property type="entry name" value="Znf_CCHC_sf"/>
</dbReference>
<sequence>MWVYLRVQESTIKLDSLENQRDSECCWGRETVGGLVVQQSGIQCFNCKEFGHYAKECRKPKRVKDSTYHKEKMLLCKQAEKGVQLQAEQSDWLADTDEEIDEQELEAHYSYMAKIQEVPNADSGTDTEPLEQVQYDTDDNVFANDIQHFDQSESISNTCAVETIE</sequence>
<dbReference type="Gene3D" id="4.10.60.10">
    <property type="entry name" value="Zinc finger, CCHC-type"/>
    <property type="match status" value="1"/>
</dbReference>
<dbReference type="SMART" id="SM00343">
    <property type="entry name" value="ZnF_C2HC"/>
    <property type="match status" value="1"/>
</dbReference>
<accession>A0ABQ5GLP8</accession>
<dbReference type="EMBL" id="BQNB010018637">
    <property type="protein sequence ID" value="GJT76592.1"/>
    <property type="molecule type" value="Genomic_DNA"/>
</dbReference>
<evidence type="ECO:0000313" key="3">
    <source>
        <dbReference type="EMBL" id="GJT76592.1"/>
    </source>
</evidence>
<keyword evidence="1" id="KW-0479">Metal-binding</keyword>